<dbReference type="InterPro" id="IPR008928">
    <property type="entry name" value="6-hairpin_glycosidase_sf"/>
</dbReference>
<dbReference type="Gene3D" id="1.50.10.10">
    <property type="match status" value="1"/>
</dbReference>
<organism evidence="3 4">
    <name type="scientific">Vulcanisaeta moutnovskia (strain 768-28)</name>
    <dbReference type="NCBI Taxonomy" id="985053"/>
    <lineage>
        <taxon>Archaea</taxon>
        <taxon>Thermoproteota</taxon>
        <taxon>Thermoprotei</taxon>
        <taxon>Thermoproteales</taxon>
        <taxon>Thermoproteaceae</taxon>
        <taxon>Vulcanisaeta</taxon>
    </lineage>
</organism>
<gene>
    <name evidence="3" type="ordered locus">VMUT_2287</name>
</gene>
<keyword evidence="1" id="KW-0812">Transmembrane</keyword>
<keyword evidence="4" id="KW-1185">Reference proteome</keyword>
<evidence type="ECO:0000259" key="2">
    <source>
        <dbReference type="Pfam" id="PF00723"/>
    </source>
</evidence>
<keyword evidence="1" id="KW-1133">Transmembrane helix</keyword>
<dbReference type="GO" id="GO:0005975">
    <property type="term" value="P:carbohydrate metabolic process"/>
    <property type="evidence" value="ECO:0007669"/>
    <property type="project" value="InterPro"/>
</dbReference>
<dbReference type="Proteomes" id="UP000007485">
    <property type="component" value="Chromosome"/>
</dbReference>
<dbReference type="HOGENOM" id="CLU_441225_0_0_2"/>
<dbReference type="Pfam" id="PF00723">
    <property type="entry name" value="Glyco_hydro_15"/>
    <property type="match status" value="1"/>
</dbReference>
<evidence type="ECO:0000256" key="1">
    <source>
        <dbReference type="SAM" id="Phobius"/>
    </source>
</evidence>
<proteinExistence type="predicted"/>
<dbReference type="GeneID" id="25395250"/>
<dbReference type="KEGG" id="vmo:VMUT_2287"/>
<dbReference type="RefSeq" id="WP_013605641.1">
    <property type="nucleotide sequence ID" value="NC_015151.1"/>
</dbReference>
<dbReference type="OrthoDB" id="41190at2157"/>
<accession>F0QXZ4</accession>
<dbReference type="AlphaFoldDB" id="F0QXZ4"/>
<dbReference type="GO" id="GO:0004553">
    <property type="term" value="F:hydrolase activity, hydrolyzing O-glycosyl compounds"/>
    <property type="evidence" value="ECO:0007669"/>
    <property type="project" value="TreeGrafter"/>
</dbReference>
<dbReference type="PANTHER" id="PTHR31616">
    <property type="entry name" value="TREHALASE"/>
    <property type="match status" value="1"/>
</dbReference>
<name>F0QXZ4_VULM7</name>
<dbReference type="SUPFAM" id="SSF48208">
    <property type="entry name" value="Six-hairpin glycosidases"/>
    <property type="match status" value="1"/>
</dbReference>
<dbReference type="InterPro" id="IPR011613">
    <property type="entry name" value="GH15-like"/>
</dbReference>
<dbReference type="InterPro" id="IPR012341">
    <property type="entry name" value="6hp_glycosidase-like_sf"/>
</dbReference>
<evidence type="ECO:0000313" key="4">
    <source>
        <dbReference type="Proteomes" id="UP000007485"/>
    </source>
</evidence>
<feature type="domain" description="GH15-like" evidence="2">
    <location>
        <begin position="247"/>
        <end position="288"/>
    </location>
</feature>
<dbReference type="eggNOG" id="arCOG03285">
    <property type="taxonomic scope" value="Archaea"/>
</dbReference>
<protein>
    <submittedName>
        <fullName evidence="3">Glycoside hydrolase 15-related protein</fullName>
    </submittedName>
</protein>
<dbReference type="PANTHER" id="PTHR31616:SF13">
    <property type="entry name" value="GLUCAN 1,4-ALPHA-GLUCOSIDASE"/>
    <property type="match status" value="1"/>
</dbReference>
<reference evidence="3 4" key="1">
    <citation type="journal article" date="2011" name="J. Bacteriol.">
        <title>Complete genome sequence of 'Vulcanisaeta moutnovskia' strain 768-28, a novel member of the hyperthermophilic crenarchaeal genus vulcanisaeta.</title>
        <authorList>
            <person name="Gumerov V.M."/>
            <person name="Mardanov A.V."/>
            <person name="Beletsky A.V."/>
            <person name="Prokofeva M.I."/>
            <person name="Bonch-Osmolovskaya E.A."/>
            <person name="Ravin N.V."/>
            <person name="Skryabin K.G."/>
        </authorList>
    </citation>
    <scope>NUCLEOTIDE SEQUENCE [LARGE SCALE GENOMIC DNA]</scope>
    <source>
        <strain evidence="3 4">768-28</strain>
    </source>
</reference>
<feature type="transmembrane region" description="Helical" evidence="1">
    <location>
        <begin position="601"/>
        <end position="622"/>
    </location>
</feature>
<dbReference type="STRING" id="985053.VMUT_2287"/>
<feature type="transmembrane region" description="Helical" evidence="1">
    <location>
        <begin position="7"/>
        <end position="26"/>
    </location>
</feature>
<keyword evidence="1" id="KW-0472">Membrane</keyword>
<evidence type="ECO:0000313" key="3">
    <source>
        <dbReference type="EMBL" id="ADY02480.1"/>
    </source>
</evidence>
<sequence>MIRKTIFLIIGAVLLIIGISIIILSLTQEQSTVQMPINTSSPAYLLLSNWRNLSIYISTEYPIPSPVLNGESSRPPSILQIFYGQYGLLSMNVTIMGLGNTSKAYLELNNTVIIKGSNGEVSIFIPPNYTTVVMISKSNASLTINVFMPRTYNYQVINSTYLVIKSPLQLSIYSNRGIDIESVSGWTILSIHGNYTYVALNLGSTSTMPISELMSINNNEVSNWLGLARRPRLSGALLTEYYLSLLLIMDDQNPVTGEFIASPEPVYFYTWVRDSSFAAMALQTAGYYGPAMKYWLWMCSAQNVSGTWYTRYNFWTGAPDETFGIPEYDSIGLFQIGVWQYYEYTHNKTFLMEVMPCINKSLNWELEGINENNGLIPQDLSIWESNYAYNFWTQAIDDLGLYAAAQVYRALGLNNTEILRIANELNATIQKYFYSKNFYSQALTKTVIYTGSGSQVTYAPNGIPDSSVILPIAMGLINPRSARAVSTVNTVIRVLMVNGGLARFPGDDYHYGSSLYDSTAPDPPWLITTLFLAMYYEEVGNHTGALNILTWCVRHSQYGLLPEAIDPRLGYPLPTTSPLTWSAAMYVITALNYKPPQKPTVAVLVLVAIVVVILAIVMFIVYGRTSPRQA</sequence>
<dbReference type="EMBL" id="CP002529">
    <property type="protein sequence ID" value="ADY02480.1"/>
    <property type="molecule type" value="Genomic_DNA"/>
</dbReference>
<keyword evidence="3" id="KW-0378">Hydrolase</keyword>